<feature type="region of interest" description="Disordered" evidence="1">
    <location>
        <begin position="253"/>
        <end position="280"/>
    </location>
</feature>
<comment type="caution">
    <text evidence="2">The sequence shown here is derived from an EMBL/GenBank/DDBJ whole genome shotgun (WGS) entry which is preliminary data.</text>
</comment>
<proteinExistence type="predicted"/>
<sequence length="371" mass="41744">MSGNDGEALIGLVLVCRAAYCKKYRTQTGFQKIFYVDVFQVRHRAEQGIQQFNVVQFVSVAKHRFLEFAEQNMDLFGGFDDGANLLKKNETKTTSIEIESQQSKIRDIEHELVDIGGVSKHRRSRVLGSSAFSKSNIALSGNRPQEPESRFSSEVLVTCSTGLSRRLSSLQRSHRLVFKLSVCRDGFVVEVGLVKRDTARWSNVGVGVGIKDQCGIRITLDFSTMYAPRGYEGLRKLEVEKTLKNGLSRRMANAGFEPIGGSEDAAKAPSRSSTQPLCYSIGEDRVEKRLPVLRRRERMESHLEDPEKQRRDERSSGREWADGHSGPARCRPNESRNVARACGGDWEEKPAMVKTNHRGSRRREGRRGVHA</sequence>
<name>A0AAV9ZZL8_9AGAR</name>
<reference evidence="2 3" key="1">
    <citation type="journal article" date="2024" name="J Genomics">
        <title>Draft genome sequencing and assembly of Favolaschia claudopus CIRM-BRFM 2984 isolated from oak limbs.</title>
        <authorList>
            <person name="Navarro D."/>
            <person name="Drula E."/>
            <person name="Chaduli D."/>
            <person name="Cazenave R."/>
            <person name="Ahrendt S."/>
            <person name="Wang J."/>
            <person name="Lipzen A."/>
            <person name="Daum C."/>
            <person name="Barry K."/>
            <person name="Grigoriev I.V."/>
            <person name="Favel A."/>
            <person name="Rosso M.N."/>
            <person name="Martin F."/>
        </authorList>
    </citation>
    <scope>NUCLEOTIDE SEQUENCE [LARGE SCALE GENOMIC DNA]</scope>
    <source>
        <strain evidence="2 3">CIRM-BRFM 2984</strain>
    </source>
</reference>
<feature type="compositionally biased region" description="Basic residues" evidence="1">
    <location>
        <begin position="355"/>
        <end position="371"/>
    </location>
</feature>
<evidence type="ECO:0000313" key="2">
    <source>
        <dbReference type="EMBL" id="KAK6996708.1"/>
    </source>
</evidence>
<evidence type="ECO:0000256" key="1">
    <source>
        <dbReference type="SAM" id="MobiDB-lite"/>
    </source>
</evidence>
<feature type="region of interest" description="Disordered" evidence="1">
    <location>
        <begin position="297"/>
        <end position="371"/>
    </location>
</feature>
<dbReference type="EMBL" id="JAWWNJ010000096">
    <property type="protein sequence ID" value="KAK6996708.1"/>
    <property type="molecule type" value="Genomic_DNA"/>
</dbReference>
<dbReference type="AlphaFoldDB" id="A0AAV9ZZL8"/>
<keyword evidence="3" id="KW-1185">Reference proteome</keyword>
<protein>
    <submittedName>
        <fullName evidence="2">Uncharacterized protein</fullName>
    </submittedName>
</protein>
<organism evidence="2 3">
    <name type="scientific">Favolaschia claudopus</name>
    <dbReference type="NCBI Taxonomy" id="2862362"/>
    <lineage>
        <taxon>Eukaryota</taxon>
        <taxon>Fungi</taxon>
        <taxon>Dikarya</taxon>
        <taxon>Basidiomycota</taxon>
        <taxon>Agaricomycotina</taxon>
        <taxon>Agaricomycetes</taxon>
        <taxon>Agaricomycetidae</taxon>
        <taxon>Agaricales</taxon>
        <taxon>Marasmiineae</taxon>
        <taxon>Mycenaceae</taxon>
        <taxon>Favolaschia</taxon>
    </lineage>
</organism>
<gene>
    <name evidence="2" type="ORF">R3P38DRAFT_3627591</name>
</gene>
<dbReference type="Proteomes" id="UP001362999">
    <property type="component" value="Unassembled WGS sequence"/>
</dbReference>
<evidence type="ECO:0000313" key="3">
    <source>
        <dbReference type="Proteomes" id="UP001362999"/>
    </source>
</evidence>
<accession>A0AAV9ZZL8</accession>
<feature type="compositionally biased region" description="Basic and acidic residues" evidence="1">
    <location>
        <begin position="297"/>
        <end position="322"/>
    </location>
</feature>